<gene>
    <name evidence="1" type="ORF">DI526_07090</name>
</gene>
<dbReference type="Proteomes" id="UP000249393">
    <property type="component" value="Unassembled WGS sequence"/>
</dbReference>
<dbReference type="EMBL" id="QFQZ01000015">
    <property type="protein sequence ID" value="PZR35517.1"/>
    <property type="molecule type" value="Genomic_DNA"/>
</dbReference>
<dbReference type="AlphaFoldDB" id="A0A2W5VA27"/>
<proteinExistence type="predicted"/>
<protein>
    <submittedName>
        <fullName evidence="1">Uncharacterized protein</fullName>
    </submittedName>
</protein>
<organism evidence="1 2">
    <name type="scientific">Caulobacter segnis</name>
    <dbReference type="NCBI Taxonomy" id="88688"/>
    <lineage>
        <taxon>Bacteria</taxon>
        <taxon>Pseudomonadati</taxon>
        <taxon>Pseudomonadota</taxon>
        <taxon>Alphaproteobacteria</taxon>
        <taxon>Caulobacterales</taxon>
        <taxon>Caulobacteraceae</taxon>
        <taxon>Caulobacter</taxon>
    </lineage>
</organism>
<comment type="caution">
    <text evidence="1">The sequence shown here is derived from an EMBL/GenBank/DDBJ whole genome shotgun (WGS) entry which is preliminary data.</text>
</comment>
<evidence type="ECO:0000313" key="1">
    <source>
        <dbReference type="EMBL" id="PZR35517.1"/>
    </source>
</evidence>
<evidence type="ECO:0000313" key="2">
    <source>
        <dbReference type="Proteomes" id="UP000249393"/>
    </source>
</evidence>
<dbReference type="RefSeq" id="WP_304275968.1">
    <property type="nucleotide sequence ID" value="NZ_QFQZ01000015.1"/>
</dbReference>
<name>A0A2W5VA27_9CAUL</name>
<accession>A0A2W5VA27</accession>
<reference evidence="1 2" key="1">
    <citation type="submission" date="2017-08" db="EMBL/GenBank/DDBJ databases">
        <title>Infants hospitalized years apart are colonized by the same room-sourced microbial strains.</title>
        <authorList>
            <person name="Brooks B."/>
            <person name="Olm M.R."/>
            <person name="Firek B.A."/>
            <person name="Baker R."/>
            <person name="Thomas B.C."/>
            <person name="Morowitz M.J."/>
            <person name="Banfield J.F."/>
        </authorList>
    </citation>
    <scope>NUCLEOTIDE SEQUENCE [LARGE SCALE GENOMIC DNA]</scope>
    <source>
        <strain evidence="1">S2_003_000_R2_4</strain>
    </source>
</reference>
<sequence length="113" mass="13103">MFKLITNLTACPARRAPLVLSAAEPVLGYDEFDEHVWAWQVHLSDLERAGHMAEAEDRDRERARVQALWDAMDAEEAWAIMDELDMLNARGVLVDHLFFEQWQRSRMQGYVGD</sequence>